<proteinExistence type="predicted"/>
<evidence type="ECO:0000313" key="2">
    <source>
        <dbReference type="Proteomes" id="UP001500218"/>
    </source>
</evidence>
<dbReference type="Proteomes" id="UP001500218">
    <property type="component" value="Unassembled WGS sequence"/>
</dbReference>
<comment type="caution">
    <text evidence="1">The sequence shown here is derived from an EMBL/GenBank/DDBJ whole genome shotgun (WGS) entry which is preliminary data.</text>
</comment>
<evidence type="ECO:0000313" key="1">
    <source>
        <dbReference type="EMBL" id="GAA1832164.1"/>
    </source>
</evidence>
<name>A0ABN2MMX9_9ACTN</name>
<dbReference type="Pfam" id="PF09684">
    <property type="entry name" value="Tail_P2_I"/>
    <property type="match status" value="1"/>
</dbReference>
<dbReference type="InterPro" id="IPR006521">
    <property type="entry name" value="Tail_protein_I"/>
</dbReference>
<accession>A0ABN2MMX9</accession>
<sequence>MRREAIERLLPPVYQRAAERGGVLVALLSAMETMHAPTEDVLASVDDLFAPYRAPDRLVLFLLGWVAMDHVLSRTRPDAPPVSSVSIGRLRDLLAVSASVARRRGTAAGLREVVETVTGHPVAVSEPADRPFHVVVRVPAAAADQLDLIRRVVAAEKPAATTADIVTEGEAS</sequence>
<dbReference type="EMBL" id="BAAALT010000273">
    <property type="protein sequence ID" value="GAA1832164.1"/>
    <property type="molecule type" value="Genomic_DNA"/>
</dbReference>
<gene>
    <name evidence="1" type="ORF">GCM10009682_58320</name>
</gene>
<protein>
    <recommendedName>
        <fullName evidence="3">Phage tail protein</fullName>
    </recommendedName>
</protein>
<dbReference type="RefSeq" id="WP_344139234.1">
    <property type="nucleotide sequence ID" value="NZ_BAAALT010000273.1"/>
</dbReference>
<reference evidence="1 2" key="1">
    <citation type="journal article" date="2019" name="Int. J. Syst. Evol. Microbiol.">
        <title>The Global Catalogue of Microorganisms (GCM) 10K type strain sequencing project: providing services to taxonomists for standard genome sequencing and annotation.</title>
        <authorList>
            <consortium name="The Broad Institute Genomics Platform"/>
            <consortium name="The Broad Institute Genome Sequencing Center for Infectious Disease"/>
            <person name="Wu L."/>
            <person name="Ma J."/>
        </authorList>
    </citation>
    <scope>NUCLEOTIDE SEQUENCE [LARGE SCALE GENOMIC DNA]</scope>
    <source>
        <strain evidence="1 2">JCM 13250</strain>
    </source>
</reference>
<keyword evidence="2" id="KW-1185">Reference proteome</keyword>
<evidence type="ECO:0008006" key="3">
    <source>
        <dbReference type="Google" id="ProtNLM"/>
    </source>
</evidence>
<organism evidence="1 2">
    <name type="scientific">Luedemannella flava</name>
    <dbReference type="NCBI Taxonomy" id="349316"/>
    <lineage>
        <taxon>Bacteria</taxon>
        <taxon>Bacillati</taxon>
        <taxon>Actinomycetota</taxon>
        <taxon>Actinomycetes</taxon>
        <taxon>Micromonosporales</taxon>
        <taxon>Micromonosporaceae</taxon>
        <taxon>Luedemannella</taxon>
    </lineage>
</organism>